<evidence type="ECO:0000256" key="16">
    <source>
        <dbReference type="ARBA" id="ARBA00047669"/>
    </source>
</evidence>
<keyword evidence="10" id="KW-1133">Transmembrane helix</keyword>
<keyword evidence="11" id="KW-0333">Golgi apparatus</keyword>
<dbReference type="SUPFAM" id="SSF48225">
    <property type="entry name" value="Seven-hairpin glycosidases"/>
    <property type="match status" value="1"/>
</dbReference>
<evidence type="ECO:0000256" key="12">
    <source>
        <dbReference type="ARBA" id="ARBA00023136"/>
    </source>
</evidence>
<evidence type="ECO:0000256" key="18">
    <source>
        <dbReference type="PIRSR" id="PIRSR601382-1"/>
    </source>
</evidence>
<dbReference type="Gene3D" id="1.50.10.10">
    <property type="match status" value="1"/>
</dbReference>
<keyword evidence="5" id="KW-0812">Transmembrane</keyword>
<evidence type="ECO:0000256" key="1">
    <source>
        <dbReference type="ARBA" id="ARBA00001913"/>
    </source>
</evidence>
<evidence type="ECO:0000256" key="8">
    <source>
        <dbReference type="ARBA" id="ARBA00022837"/>
    </source>
</evidence>
<feature type="active site" evidence="18">
    <location>
        <position position="231"/>
    </location>
</feature>
<keyword evidence="14" id="KW-0325">Glycoprotein</keyword>
<comment type="catalytic activity">
    <reaction evidence="17">
        <text>N(4)-(alpha-D-Man-(1-&gt;2)-alpha-D-Man-(1-&gt;2)-alpha-D-Man-(1-&gt;3)-[alpha-D-Man-(1-&gt;2)-alpha-D-Man-(1-&gt;3)-[alpha-D-Man-(1-&gt;2)-alpha-D-Man-(1-&gt;6)]-alpha-D-Man-(1-&gt;6)]-beta-D-Man-(1-&gt;4)-beta-D-GlcNAc-(1-&gt;4)-beta-D-GlcNAc)-L-asparaginyl-[protein] (N-glucan mannose isomer 9A1,2,3B1,2,3) + 4 H2O = N(4)-(alpha-D-Man-(1-&gt;3)-[alpha-D-Man-(1-&gt;3)-[alpha-D-Man-(1-&gt;6)]-alpha-D-Man-(1-&gt;6)]-beta-D-Man-(1-&gt;4)-beta-D-GlcNAc-(1-&gt;4)-beta-D-GlcNAc)-L-asparaginyl-[protein] (N-glucan mannose isomer 5A1,2) + 4 beta-D-mannose</text>
        <dbReference type="Rhea" id="RHEA:56008"/>
        <dbReference type="Rhea" id="RHEA-COMP:14356"/>
        <dbReference type="Rhea" id="RHEA-COMP:14367"/>
        <dbReference type="ChEBI" id="CHEBI:15377"/>
        <dbReference type="ChEBI" id="CHEBI:28563"/>
        <dbReference type="ChEBI" id="CHEBI:59087"/>
        <dbReference type="ChEBI" id="CHEBI:139493"/>
        <dbReference type="EC" id="3.2.1.113"/>
    </reaction>
</comment>
<evidence type="ECO:0000256" key="4">
    <source>
        <dbReference type="ARBA" id="ARBA00007658"/>
    </source>
</evidence>
<evidence type="ECO:0000256" key="5">
    <source>
        <dbReference type="ARBA" id="ARBA00022692"/>
    </source>
</evidence>
<evidence type="ECO:0000256" key="3">
    <source>
        <dbReference type="ARBA" id="ARBA00004922"/>
    </source>
</evidence>
<evidence type="ECO:0000256" key="13">
    <source>
        <dbReference type="ARBA" id="ARBA00023157"/>
    </source>
</evidence>
<protein>
    <recommendedName>
        <fullName evidence="20">alpha-1,2-Mannosidase</fullName>
        <ecNumber evidence="20">3.2.1.-</ecNumber>
    </recommendedName>
</protein>
<feature type="active site" evidence="18">
    <location>
        <position position="360"/>
    </location>
</feature>
<dbReference type="PRINTS" id="PR00747">
    <property type="entry name" value="GLYHDRLASE47"/>
</dbReference>
<evidence type="ECO:0000256" key="19">
    <source>
        <dbReference type="PIRSR" id="PIRSR601382-2"/>
    </source>
</evidence>
<sequence>LTYLNNYCETTAFFKILTYYRTRLAAMMKHAWLSYKTHAWGANELRPLSRSGHQPSVLGQAPLGATIVDSIDTLYIMGLDEEYNAAKKWIEESLNFDNTQVSVFEFTIRFVGGLLKFSALSFYTMFLEKAEELVKAMLPAFATPTGIPRSLINLQTKNAMSFGGAPSGCSVLSEAGTLHMEFQYLSELTGKKEIRSAIASIPRPNGLFHSYINFHSPSYCISHSTLGGLSDSFYEYLLKEWIRSGKNDTEARQLYDLSFFIASHFRSLLLMLHTYPGMSSIYFSQHFLSFSPVFSNPGGMFALGSQNNQSSEWFQRGARVTETCYKAYTSTDTHLGPEKMVFSPHEFLSVDDKKYYLRPETVESYFYMWRFTKDVKYREWAWEVVDALEKQCRTDAGYSGIKDVTLSGSPKDDVQQSFFLAETLKYLYLIFSEDSLLPLNRWVFNTEAHPLPIRGQVDLGPDIWPRLSV</sequence>
<feature type="active site" description="Proton donor" evidence="18">
    <location>
        <position position="105"/>
    </location>
</feature>
<name>A0A183SW24_SCHSO</name>
<dbReference type="Pfam" id="PF01532">
    <property type="entry name" value="Glyco_hydro_47"/>
    <property type="match status" value="1"/>
</dbReference>
<dbReference type="InterPro" id="IPR012341">
    <property type="entry name" value="6hp_glycosidase-like_sf"/>
</dbReference>
<dbReference type="AlphaFoldDB" id="A0A183SW24"/>
<dbReference type="GO" id="GO:0005975">
    <property type="term" value="P:carbohydrate metabolic process"/>
    <property type="evidence" value="ECO:0007669"/>
    <property type="project" value="InterPro"/>
</dbReference>
<evidence type="ECO:0000256" key="2">
    <source>
        <dbReference type="ARBA" id="ARBA00004323"/>
    </source>
</evidence>
<dbReference type="PANTHER" id="PTHR11742">
    <property type="entry name" value="MANNOSYL-OLIGOSACCHARIDE ALPHA-1,2-MANNOSIDASE-RELATED"/>
    <property type="match status" value="1"/>
</dbReference>
<dbReference type="WBParaSite" id="SSLN_0000875501-mRNA-1">
    <property type="protein sequence ID" value="SSLN_0000875501-mRNA-1"/>
    <property type="gene ID" value="SSLN_0000875501"/>
</dbReference>
<comment type="cofactor">
    <cofactor evidence="1 19">
        <name>Ca(2+)</name>
        <dbReference type="ChEBI" id="CHEBI:29108"/>
    </cofactor>
</comment>
<dbReference type="InterPro" id="IPR036026">
    <property type="entry name" value="Seven-hairpin_glycosidases"/>
</dbReference>
<evidence type="ECO:0000256" key="17">
    <source>
        <dbReference type="ARBA" id="ARBA00048605"/>
    </source>
</evidence>
<evidence type="ECO:0000256" key="6">
    <source>
        <dbReference type="ARBA" id="ARBA00022723"/>
    </source>
</evidence>
<reference evidence="21" key="1">
    <citation type="submission" date="2016-06" db="UniProtKB">
        <authorList>
            <consortium name="WormBaseParasite"/>
        </authorList>
    </citation>
    <scope>IDENTIFICATION</scope>
</reference>
<dbReference type="GO" id="GO:0005783">
    <property type="term" value="C:endoplasmic reticulum"/>
    <property type="evidence" value="ECO:0007669"/>
    <property type="project" value="TreeGrafter"/>
</dbReference>
<evidence type="ECO:0000256" key="20">
    <source>
        <dbReference type="RuleBase" id="RU361193"/>
    </source>
</evidence>
<evidence type="ECO:0000256" key="9">
    <source>
        <dbReference type="ARBA" id="ARBA00022968"/>
    </source>
</evidence>
<keyword evidence="7 20" id="KW-0378">Hydrolase</keyword>
<evidence type="ECO:0000256" key="10">
    <source>
        <dbReference type="ARBA" id="ARBA00022989"/>
    </source>
</evidence>
<feature type="binding site" evidence="19">
    <location>
        <position position="446"/>
    </location>
    <ligand>
        <name>Ca(2+)</name>
        <dbReference type="ChEBI" id="CHEBI:29108"/>
    </ligand>
</feature>
<feature type="active site" description="Proton donor" evidence="18">
    <location>
        <position position="338"/>
    </location>
</feature>
<dbReference type="InterPro" id="IPR050749">
    <property type="entry name" value="Glycosyl_Hydrolase_47"/>
</dbReference>
<comment type="similarity">
    <text evidence="4 20">Belongs to the glycosyl hydrolase 47 family.</text>
</comment>
<keyword evidence="13" id="KW-1015">Disulfide bond</keyword>
<evidence type="ECO:0000256" key="14">
    <source>
        <dbReference type="ARBA" id="ARBA00023180"/>
    </source>
</evidence>
<dbReference type="GO" id="GO:0000139">
    <property type="term" value="C:Golgi membrane"/>
    <property type="evidence" value="ECO:0007669"/>
    <property type="project" value="UniProtKB-SubCell"/>
</dbReference>
<evidence type="ECO:0000313" key="21">
    <source>
        <dbReference type="WBParaSite" id="SSLN_0000875501-mRNA-1"/>
    </source>
</evidence>
<dbReference type="InterPro" id="IPR001382">
    <property type="entry name" value="Glyco_hydro_47"/>
</dbReference>
<dbReference type="EC" id="3.2.1.-" evidence="20"/>
<comment type="catalytic activity">
    <reaction evidence="16">
        <text>N(4)-(alpha-D-Man-(1-&gt;2)-alpha-D-Man-(1-&gt;2)-alpha-D-Man-(1-&gt;3)-[alpha-D-Man-(1-&gt;3)-[alpha-D-Man-(1-&gt;2)-alpha-D-Man-(1-&gt;6)]-alpha-D-Man-(1-&gt;6)]-beta-D-Man-(1-&gt;4)-beta-D-GlcNAc-(1-&gt;4)-beta-D-GlcNAc)-L-asparaginyl-[protein] (N-glucan mannose isomer 8A1,2,3B1,3) + 3 H2O = N(4)-(alpha-D-Man-(1-&gt;3)-[alpha-D-Man-(1-&gt;3)-[alpha-D-Man-(1-&gt;6)]-alpha-D-Man-(1-&gt;6)]-beta-D-Man-(1-&gt;4)-beta-D-GlcNAc-(1-&gt;4)-beta-D-GlcNAc)-L-asparaginyl-[protein] (N-glucan mannose isomer 5A1,2) + 3 beta-D-mannose</text>
        <dbReference type="Rhea" id="RHEA:56028"/>
        <dbReference type="Rhea" id="RHEA-COMP:14358"/>
        <dbReference type="Rhea" id="RHEA-COMP:14367"/>
        <dbReference type="ChEBI" id="CHEBI:15377"/>
        <dbReference type="ChEBI" id="CHEBI:28563"/>
        <dbReference type="ChEBI" id="CHEBI:59087"/>
        <dbReference type="ChEBI" id="CHEBI:60628"/>
        <dbReference type="EC" id="3.2.1.113"/>
    </reaction>
</comment>
<dbReference type="GO" id="GO:0004571">
    <property type="term" value="F:mannosyl-oligosaccharide 1,2-alpha-mannosidase activity"/>
    <property type="evidence" value="ECO:0007669"/>
    <property type="project" value="UniProtKB-EC"/>
</dbReference>
<comment type="subcellular location">
    <subcellularLocation>
        <location evidence="2">Golgi apparatus membrane</location>
        <topology evidence="2">Single-pass type II membrane protein</topology>
    </subcellularLocation>
</comment>
<dbReference type="PANTHER" id="PTHR11742:SF6">
    <property type="entry name" value="MANNOSYL-OLIGOSACCHARIDE ALPHA-1,2-MANNOSIDASE IA-RELATED"/>
    <property type="match status" value="1"/>
</dbReference>
<evidence type="ECO:0000256" key="15">
    <source>
        <dbReference type="ARBA" id="ARBA00023295"/>
    </source>
</evidence>
<organism evidence="21">
    <name type="scientific">Schistocephalus solidus</name>
    <name type="common">Tapeworm</name>
    <dbReference type="NCBI Taxonomy" id="70667"/>
    <lineage>
        <taxon>Eukaryota</taxon>
        <taxon>Metazoa</taxon>
        <taxon>Spiralia</taxon>
        <taxon>Lophotrochozoa</taxon>
        <taxon>Platyhelminthes</taxon>
        <taxon>Cestoda</taxon>
        <taxon>Eucestoda</taxon>
        <taxon>Diphyllobothriidea</taxon>
        <taxon>Diphyllobothriidae</taxon>
        <taxon>Schistocephalus</taxon>
    </lineage>
</organism>
<evidence type="ECO:0000256" key="7">
    <source>
        <dbReference type="ARBA" id="ARBA00022801"/>
    </source>
</evidence>
<comment type="pathway">
    <text evidence="3">Protein modification; protein glycosylation.</text>
</comment>
<dbReference type="FunFam" id="1.50.10.10:FF:000017">
    <property type="entry name" value="alpha-1,2-Mannosidase"/>
    <property type="match status" value="1"/>
</dbReference>
<keyword evidence="8 19" id="KW-0106">Calcium</keyword>
<keyword evidence="9" id="KW-0735">Signal-anchor</keyword>
<keyword evidence="6 19" id="KW-0479">Metal-binding</keyword>
<dbReference type="GO" id="GO:0005509">
    <property type="term" value="F:calcium ion binding"/>
    <property type="evidence" value="ECO:0007669"/>
    <property type="project" value="InterPro"/>
</dbReference>
<dbReference type="GO" id="GO:0006491">
    <property type="term" value="P:N-glycan processing"/>
    <property type="evidence" value="ECO:0007669"/>
    <property type="project" value="UniProtKB-ARBA"/>
</dbReference>
<proteinExistence type="inferred from homology"/>
<keyword evidence="15 20" id="KW-0326">Glycosidase</keyword>
<evidence type="ECO:0000256" key="11">
    <source>
        <dbReference type="ARBA" id="ARBA00023034"/>
    </source>
</evidence>
<accession>A0A183SW24</accession>
<keyword evidence="12" id="KW-0472">Membrane</keyword>